<accession>U9T272</accession>
<dbReference type="AlphaFoldDB" id="U9T272"/>
<protein>
    <submittedName>
        <fullName evidence="1">Uncharacterized protein</fullName>
    </submittedName>
</protein>
<sequence length="55" mass="6480">MHFDFLFFLLLKRNTSWHFAFSLLFLQSVSFLDLDAIFEGILFSLKLGFSGFQLL</sequence>
<reference evidence="1" key="1">
    <citation type="submission" date="2013-07" db="EMBL/GenBank/DDBJ databases">
        <title>The genome of an arbuscular mycorrhizal fungus provides insights into the evolution of the oldest plant symbiosis.</title>
        <authorList>
            <consortium name="DOE Joint Genome Institute"/>
            <person name="Tisserant E."/>
            <person name="Malbreil M."/>
            <person name="Kuo A."/>
            <person name="Kohler A."/>
            <person name="Symeonidi A."/>
            <person name="Balestrini R."/>
            <person name="Charron P."/>
            <person name="Duensing N."/>
            <person name="Frei-dit-Frey N."/>
            <person name="Gianinazzi-Pearson V."/>
            <person name="Gilbert B."/>
            <person name="Handa Y."/>
            <person name="Hijri M."/>
            <person name="Kaul R."/>
            <person name="Kawaguchi M."/>
            <person name="Krajinski F."/>
            <person name="Lammers P."/>
            <person name="Lapierre D."/>
            <person name="Masclaux F.G."/>
            <person name="Murat C."/>
            <person name="Morin E."/>
            <person name="Ndikumana S."/>
            <person name="Pagni M."/>
            <person name="Petitpierre D."/>
            <person name="Requena N."/>
            <person name="Rosikiewicz P."/>
            <person name="Riley R."/>
            <person name="Saito K."/>
            <person name="San Clemente H."/>
            <person name="Shapiro H."/>
            <person name="van Tuinen D."/>
            <person name="Becard G."/>
            <person name="Bonfante P."/>
            <person name="Paszkowski U."/>
            <person name="Shachar-Hill Y."/>
            <person name="Young J.P."/>
            <person name="Sanders I.R."/>
            <person name="Henrissat B."/>
            <person name="Rensing S.A."/>
            <person name="Grigoriev I.V."/>
            <person name="Corradi N."/>
            <person name="Roux C."/>
            <person name="Martin F."/>
        </authorList>
    </citation>
    <scope>NUCLEOTIDE SEQUENCE</scope>
    <source>
        <strain evidence="1">DAOM 197198</strain>
    </source>
</reference>
<proteinExistence type="predicted"/>
<name>U9T272_RHIID</name>
<gene>
    <name evidence="1" type="ORF">GLOINDRAFT_8508</name>
</gene>
<dbReference type="HOGENOM" id="CLU_3033571_0_0_1"/>
<dbReference type="EMBL" id="KI297212">
    <property type="protein sequence ID" value="ESA00428.1"/>
    <property type="molecule type" value="Genomic_DNA"/>
</dbReference>
<organism evidence="1">
    <name type="scientific">Rhizophagus irregularis (strain DAOM 181602 / DAOM 197198 / MUCL 43194)</name>
    <name type="common">Arbuscular mycorrhizal fungus</name>
    <name type="synonym">Glomus intraradices</name>
    <dbReference type="NCBI Taxonomy" id="747089"/>
    <lineage>
        <taxon>Eukaryota</taxon>
        <taxon>Fungi</taxon>
        <taxon>Fungi incertae sedis</taxon>
        <taxon>Mucoromycota</taxon>
        <taxon>Glomeromycotina</taxon>
        <taxon>Glomeromycetes</taxon>
        <taxon>Glomerales</taxon>
        <taxon>Glomeraceae</taxon>
        <taxon>Rhizophagus</taxon>
    </lineage>
</organism>
<evidence type="ECO:0000313" key="1">
    <source>
        <dbReference type="EMBL" id="ESA00428.1"/>
    </source>
</evidence>